<feature type="compositionally biased region" description="Polar residues" evidence="1">
    <location>
        <begin position="1091"/>
        <end position="1100"/>
    </location>
</feature>
<feature type="region of interest" description="Disordered" evidence="1">
    <location>
        <begin position="39"/>
        <end position="64"/>
    </location>
</feature>
<feature type="compositionally biased region" description="Basic and acidic residues" evidence="1">
    <location>
        <begin position="1101"/>
        <end position="1110"/>
    </location>
</feature>
<sequence>MLRYATLPATRRSRSLLQNTRSLLPFSTTSTTIRSNLFQPFLPPPSPPRPLLSHPPRTIPGSRVTLSPLNCPPPHVSLKDMVELGRRSIEDVVSLSFSHALYSCEEPEGAISRATGITWSYDPQKSTPHPSPSNYTPSTTSTPWVTNSNLLEDTDSEWRVIYLHFLTGVRRSVQIGWGGNRGNDEWDTHFKEFTKETLRSGLTVGSDLLTHYYNLSLSDLEVPEVGPVFARAMSESGLNDEYFNGPREKGDTVTMCEATGGGWEGSGAGELLGVWNKEGRGNGGWLGPSRWDQWDDTGNPVTHPKTPVIIDLYDIDTKSLKTTYDTAIRCICLQILLHGEVSVRKDKLNLSPNLTNPTSDEVPPPPNLIPTLNVVRYVGEADVIESSNVLTTYGELVGEMLRAIGEATSAGWGGGGTNNMQKVYGEEWEGGVCGRILDILEGNRDSHPNPTELDKIVNMILCYSPIQDRLFSGTPKWNLFYSVVMESLIDQKRPAKAVEFFEAKFGADPINAPKQALEAFFAACAAQAYLERKHGTGEEGKWAERAFTLFDAAKVGVSVWEKDLLTDRMTTSLLKCAEFSADYLRSIELITSSRFASTDGTFLNDADFIRCKGEALGSVLSSCADAGQYGAGASIAAQLCSGPEKEILFSSDYALAKYMQTLIAQGKYEEAVESFTGAVELFDNVEPTSDSNNISLWKDSVEQTVTALGFLGEITTAFSLVKGLQRHVLTNETFHCLMLACIRGGKPGDVYGVFHYAERTGCVDDVLCSNAIIAFSQVDSPKRWEKVEEYMKKMEVVRMAKVREFGARNDPNRLAAPSERNQNSNSSGPGRGKVFWWVDALVEERMSDELKLVFCKMCRGLRDQALAEKFLQSLEANGETLDGNSFKILVQMCGQGVRRKSCRGEPLFELGKDVSPEERRARAKFMMLGCKMADRFLVHAEKMGLGTDKSVMVAFSQCFRALRKPEKGANLIKATMKKQVIPPPSVFASVAAGAKENGMVELEEEVKGLMSKVGYKWDDAKFNEILEKNNNQAVAADTADETETILGELKRKEWSELSDADEAMNKVWNDPKRRVTGGKGRLMNFFGMTHKQANPTQSARSDVRAKEEKKMKKAVGKKGGGSSKKEKNSREMRVAELEEFLESCNTSAEEVSTRLVGAFAASGTNSMALADLCKLAMVPTKRRFGIKARDVVGHVLPLAEIKVDDERTTEKCVVYRVDLPYNYDQKYE</sequence>
<feature type="compositionally biased region" description="Pro residues" evidence="1">
    <location>
        <begin position="41"/>
        <end position="50"/>
    </location>
</feature>
<keyword evidence="3" id="KW-1185">Reference proteome</keyword>
<dbReference type="EMBL" id="BRXW01000331">
    <property type="protein sequence ID" value="GMI18363.1"/>
    <property type="molecule type" value="Genomic_DNA"/>
</dbReference>
<name>A0A9W7L052_9STRA</name>
<evidence type="ECO:0000313" key="3">
    <source>
        <dbReference type="Proteomes" id="UP001165122"/>
    </source>
</evidence>
<protein>
    <submittedName>
        <fullName evidence="2">Uncharacterized protein</fullName>
    </submittedName>
</protein>
<dbReference type="Proteomes" id="UP001165122">
    <property type="component" value="Unassembled WGS sequence"/>
</dbReference>
<reference evidence="3" key="1">
    <citation type="journal article" date="2023" name="Commun. Biol.">
        <title>Genome analysis of Parmales, the sister group of diatoms, reveals the evolutionary specialization of diatoms from phago-mixotrophs to photoautotrophs.</title>
        <authorList>
            <person name="Ban H."/>
            <person name="Sato S."/>
            <person name="Yoshikawa S."/>
            <person name="Yamada K."/>
            <person name="Nakamura Y."/>
            <person name="Ichinomiya M."/>
            <person name="Sato N."/>
            <person name="Blanc-Mathieu R."/>
            <person name="Endo H."/>
            <person name="Kuwata A."/>
            <person name="Ogata H."/>
        </authorList>
    </citation>
    <scope>NUCLEOTIDE SEQUENCE [LARGE SCALE GENOMIC DNA]</scope>
    <source>
        <strain evidence="3">NIES 3700</strain>
    </source>
</reference>
<dbReference type="AlphaFoldDB" id="A0A9W7L052"/>
<organism evidence="2 3">
    <name type="scientific">Triparma laevis f. longispina</name>
    <dbReference type="NCBI Taxonomy" id="1714387"/>
    <lineage>
        <taxon>Eukaryota</taxon>
        <taxon>Sar</taxon>
        <taxon>Stramenopiles</taxon>
        <taxon>Ochrophyta</taxon>
        <taxon>Bolidophyceae</taxon>
        <taxon>Parmales</taxon>
        <taxon>Triparmaceae</taxon>
        <taxon>Triparma</taxon>
    </lineage>
</organism>
<feature type="region of interest" description="Disordered" evidence="1">
    <location>
        <begin position="1091"/>
        <end position="1130"/>
    </location>
</feature>
<feature type="compositionally biased region" description="Low complexity" evidence="1">
    <location>
        <begin position="126"/>
        <end position="141"/>
    </location>
</feature>
<dbReference type="Gene3D" id="1.25.40.10">
    <property type="entry name" value="Tetratricopeptide repeat domain"/>
    <property type="match status" value="1"/>
</dbReference>
<evidence type="ECO:0000256" key="1">
    <source>
        <dbReference type="SAM" id="MobiDB-lite"/>
    </source>
</evidence>
<gene>
    <name evidence="2" type="ORF">TrLO_g7906</name>
</gene>
<evidence type="ECO:0000313" key="2">
    <source>
        <dbReference type="EMBL" id="GMI18363.1"/>
    </source>
</evidence>
<dbReference type="OrthoDB" id="10356941at2759"/>
<accession>A0A9W7L052</accession>
<comment type="caution">
    <text evidence="2">The sequence shown here is derived from an EMBL/GenBank/DDBJ whole genome shotgun (WGS) entry which is preliminary data.</text>
</comment>
<dbReference type="InterPro" id="IPR011990">
    <property type="entry name" value="TPR-like_helical_dom_sf"/>
</dbReference>
<proteinExistence type="predicted"/>
<feature type="region of interest" description="Disordered" evidence="1">
    <location>
        <begin position="122"/>
        <end position="141"/>
    </location>
</feature>